<dbReference type="EMBL" id="WXFA01000018">
    <property type="protein sequence ID" value="MBM3093786.1"/>
    <property type="molecule type" value="Genomic_DNA"/>
</dbReference>
<keyword evidence="1" id="KW-0812">Transmembrane</keyword>
<keyword evidence="1" id="KW-1133">Transmembrane helix</keyword>
<name>A0AAW4FR76_9HYPH</name>
<feature type="transmembrane region" description="Helical" evidence="1">
    <location>
        <begin position="6"/>
        <end position="24"/>
    </location>
</feature>
<comment type="caution">
    <text evidence="2">The sequence shown here is derived from an EMBL/GenBank/DDBJ whole genome shotgun (WGS) entry which is preliminary data.</text>
</comment>
<organism evidence="2 3">
    <name type="scientific">Ensifer canadensis</name>
    <dbReference type="NCBI Taxonomy" id="555315"/>
    <lineage>
        <taxon>Bacteria</taxon>
        <taxon>Pseudomonadati</taxon>
        <taxon>Pseudomonadota</taxon>
        <taxon>Alphaproteobacteria</taxon>
        <taxon>Hyphomicrobiales</taxon>
        <taxon>Rhizobiaceae</taxon>
        <taxon>Sinorhizobium/Ensifer group</taxon>
        <taxon>Ensifer</taxon>
    </lineage>
</organism>
<evidence type="ECO:0000313" key="2">
    <source>
        <dbReference type="EMBL" id="MBM3093786.1"/>
    </source>
</evidence>
<sequence length="27" mass="3040">MSEEWPMYVLQCVVVIGLVGALFIRAD</sequence>
<gene>
    <name evidence="2" type="ORF">GFB56_23775</name>
</gene>
<keyword evidence="3" id="KW-1185">Reference proteome</keyword>
<proteinExistence type="predicted"/>
<reference evidence="2 3" key="1">
    <citation type="submission" date="2020-01" db="EMBL/GenBank/DDBJ databases">
        <title>Draft genome assembly of Ensifer adhaerens T173.</title>
        <authorList>
            <person name="Craig J.E."/>
            <person name="Stinchcombe J.R."/>
        </authorList>
    </citation>
    <scope>NUCLEOTIDE SEQUENCE [LARGE SCALE GENOMIC DNA]</scope>
    <source>
        <strain evidence="2 3">T173</strain>
    </source>
</reference>
<evidence type="ECO:0000256" key="1">
    <source>
        <dbReference type="SAM" id="Phobius"/>
    </source>
</evidence>
<keyword evidence="1" id="KW-0472">Membrane</keyword>
<dbReference type="Proteomes" id="UP000744980">
    <property type="component" value="Unassembled WGS sequence"/>
</dbReference>
<protein>
    <submittedName>
        <fullName evidence="2">Uncharacterized protein</fullName>
    </submittedName>
</protein>
<accession>A0AAW4FR76</accession>
<dbReference type="AlphaFoldDB" id="A0AAW4FR76"/>
<evidence type="ECO:0000313" key="3">
    <source>
        <dbReference type="Proteomes" id="UP000744980"/>
    </source>
</evidence>